<dbReference type="PANTHER" id="PTHR34934:SF1">
    <property type="entry name" value="FLAVIN-DEPENDENT THYMIDYLATE SYNTHASE"/>
    <property type="match status" value="1"/>
</dbReference>
<dbReference type="GO" id="GO:0006231">
    <property type="term" value="P:dTMP biosynthetic process"/>
    <property type="evidence" value="ECO:0007669"/>
    <property type="project" value="InterPro"/>
</dbReference>
<dbReference type="Gene3D" id="6.10.140.450">
    <property type="match status" value="1"/>
</dbReference>
<sequence>MLATVQPNAQIVGRTIFFPPEELDELNEPRLIFTPDENNHYADVGAGYPVYDGEALVEFAGRACYQSFHKPNPKTASNEGYLAHILETGHGSVLEHASVSIYITGVSRAFTHELIRHRHFSFSELSQRFVNMAEANKVIPPLFEQMWEDHWNPSRVLGDGEDAETEKFFAPFSVSDALSTKAYEELVERGIAYLKDVHSITGFAARKKANEMARAIMPSMVETRIVVTGNYRAWMGFLTKREDPAADAEIRRGAEMIADLLEEEAPSIFGSVRDQWRDHGTLL</sequence>
<dbReference type="KEGG" id="vg:80018730"/>
<proteinExistence type="inferred from homology"/>
<dbReference type="RefSeq" id="YP_010754148.1">
    <property type="nucleotide sequence ID" value="NC_073456.1"/>
</dbReference>
<dbReference type="GO" id="GO:0050797">
    <property type="term" value="F:thymidylate synthase (FAD) activity"/>
    <property type="evidence" value="ECO:0007669"/>
    <property type="project" value="InterPro"/>
</dbReference>
<organism evidence="1 2">
    <name type="scientific">Rhodococcus phage ChewyVIII</name>
    <dbReference type="NCBI Taxonomy" id="1887657"/>
    <lineage>
        <taxon>Viruses</taxon>
        <taxon>Duplodnaviria</taxon>
        <taxon>Heunggongvirae</taxon>
        <taxon>Uroviricota</taxon>
        <taxon>Caudoviricetes</taxon>
        <taxon>Chewyvirus</taxon>
        <taxon>Chewyvirus chewyVIII</taxon>
    </lineage>
</organism>
<dbReference type="SUPFAM" id="SSF69796">
    <property type="entry name" value="Thymidylate synthase-complementing protein Thy1"/>
    <property type="match status" value="1"/>
</dbReference>
<dbReference type="PANTHER" id="PTHR34934">
    <property type="entry name" value="FLAVIN-DEPENDENT THYMIDYLATE SYNTHASE"/>
    <property type="match status" value="1"/>
</dbReference>
<gene>
    <name evidence="1" type="primary">31</name>
    <name evidence="1" type="ORF">SEA_CHEWYVIII_31</name>
</gene>
<dbReference type="NCBIfam" id="TIGR02170">
    <property type="entry name" value="thyX"/>
    <property type="match status" value="1"/>
</dbReference>
<dbReference type="HAMAP" id="MF_01408">
    <property type="entry name" value="ThyX"/>
    <property type="match status" value="1"/>
</dbReference>
<dbReference type="GO" id="GO:0004799">
    <property type="term" value="F:thymidylate synthase activity"/>
    <property type="evidence" value="ECO:0007669"/>
    <property type="project" value="TreeGrafter"/>
</dbReference>
<dbReference type="InterPro" id="IPR036098">
    <property type="entry name" value="Thymidylate_synthase_ThyX_sf"/>
</dbReference>
<dbReference type="EMBL" id="KX557288">
    <property type="protein sequence ID" value="AON97453.1"/>
    <property type="molecule type" value="Genomic_DNA"/>
</dbReference>
<dbReference type="GO" id="GO:0070402">
    <property type="term" value="F:NADPH binding"/>
    <property type="evidence" value="ECO:0007669"/>
    <property type="project" value="TreeGrafter"/>
</dbReference>
<dbReference type="GeneID" id="80018730"/>
<dbReference type="PROSITE" id="PS51331">
    <property type="entry name" value="THYX"/>
    <property type="match status" value="1"/>
</dbReference>
<dbReference type="InterPro" id="IPR003669">
    <property type="entry name" value="Thymidylate_synthase_ThyX"/>
</dbReference>
<dbReference type="Proteomes" id="UP000221751">
    <property type="component" value="Segment"/>
</dbReference>
<dbReference type="Gene3D" id="3.30.70.3180">
    <property type="match status" value="2"/>
</dbReference>
<evidence type="ECO:0000313" key="1">
    <source>
        <dbReference type="EMBL" id="AON97453.1"/>
    </source>
</evidence>
<dbReference type="GO" id="GO:0050660">
    <property type="term" value="F:flavin adenine dinucleotide binding"/>
    <property type="evidence" value="ECO:0007669"/>
    <property type="project" value="InterPro"/>
</dbReference>
<accession>A0A1C9EI21</accession>
<reference evidence="2" key="1">
    <citation type="submission" date="2016-07" db="EMBL/GenBank/DDBJ databases">
        <authorList>
            <person name="Florea S."/>
            <person name="Webb J.S."/>
            <person name="Jaromczyk J."/>
            <person name="Schardl C.L."/>
        </authorList>
    </citation>
    <scope>NUCLEOTIDE SEQUENCE [LARGE SCALE GENOMIC DNA]</scope>
</reference>
<evidence type="ECO:0000313" key="2">
    <source>
        <dbReference type="Proteomes" id="UP000221751"/>
    </source>
</evidence>
<name>A0A1C9EI21_9CAUD</name>
<protein>
    <submittedName>
        <fullName evidence="1">ThyX-like thymidylate synthase</fullName>
    </submittedName>
</protein>
<keyword evidence="2" id="KW-1185">Reference proteome</keyword>
<dbReference type="CDD" id="cd20175">
    <property type="entry name" value="ThyX"/>
    <property type="match status" value="1"/>
</dbReference>
<dbReference type="Pfam" id="PF02511">
    <property type="entry name" value="Thy1"/>
    <property type="match status" value="1"/>
</dbReference>